<sequence>LKSEQKNFVRQWFRKFRKVDEHPHIASEEIHAFATLLKAPPQAIAGYIRDRVLIAREEPTSETPLSPTSPRPTGGIDAQRTSSEYNLRAANTHLEPDTLDLVEKYVVGSQRRRTQGDGRRSVNEGHFKCTFGCGYRTRRTFDWRRHEETHEPQELWLCHLCRQQHDNGNPFLVNRKDKFLKHARDSHKDFDEEAVLDMSRVNFRSNFDPICPICGEFSNTWDDRCKHITTHYEDEEFQAKQR</sequence>
<dbReference type="Proteomes" id="UP000799778">
    <property type="component" value="Unassembled WGS sequence"/>
</dbReference>
<proteinExistence type="predicted"/>
<feature type="region of interest" description="Disordered" evidence="1">
    <location>
        <begin position="58"/>
        <end position="79"/>
    </location>
</feature>
<organism evidence="3 4">
    <name type="scientific">Aaosphaeria arxii CBS 175.79</name>
    <dbReference type="NCBI Taxonomy" id="1450172"/>
    <lineage>
        <taxon>Eukaryota</taxon>
        <taxon>Fungi</taxon>
        <taxon>Dikarya</taxon>
        <taxon>Ascomycota</taxon>
        <taxon>Pezizomycotina</taxon>
        <taxon>Dothideomycetes</taxon>
        <taxon>Pleosporomycetidae</taxon>
        <taxon>Pleosporales</taxon>
        <taxon>Pleosporales incertae sedis</taxon>
        <taxon>Aaosphaeria</taxon>
    </lineage>
</organism>
<evidence type="ECO:0000313" key="3">
    <source>
        <dbReference type="EMBL" id="KAF2013813.1"/>
    </source>
</evidence>
<feature type="non-terminal residue" evidence="3">
    <location>
        <position position="1"/>
    </location>
</feature>
<dbReference type="RefSeq" id="XP_033382152.1">
    <property type="nucleotide sequence ID" value="XM_033522930.1"/>
</dbReference>
<name>A0A6A5XLJ2_9PLEO</name>
<feature type="domain" description="C2H2-type" evidence="2">
    <location>
        <begin position="127"/>
        <end position="150"/>
    </location>
</feature>
<evidence type="ECO:0000256" key="1">
    <source>
        <dbReference type="SAM" id="MobiDB-lite"/>
    </source>
</evidence>
<dbReference type="GeneID" id="54280327"/>
<evidence type="ECO:0000259" key="2">
    <source>
        <dbReference type="SMART" id="SM00355"/>
    </source>
</evidence>
<dbReference type="AlphaFoldDB" id="A0A6A5XLJ2"/>
<evidence type="ECO:0000313" key="4">
    <source>
        <dbReference type="Proteomes" id="UP000799778"/>
    </source>
</evidence>
<dbReference type="Gene3D" id="3.30.160.60">
    <property type="entry name" value="Classic Zinc Finger"/>
    <property type="match status" value="1"/>
</dbReference>
<dbReference type="SMART" id="SM00355">
    <property type="entry name" value="ZnF_C2H2"/>
    <property type="match status" value="3"/>
</dbReference>
<dbReference type="EMBL" id="ML978071">
    <property type="protein sequence ID" value="KAF2013813.1"/>
    <property type="molecule type" value="Genomic_DNA"/>
</dbReference>
<reference evidence="3" key="1">
    <citation type="journal article" date="2020" name="Stud. Mycol.">
        <title>101 Dothideomycetes genomes: a test case for predicting lifestyles and emergence of pathogens.</title>
        <authorList>
            <person name="Haridas S."/>
            <person name="Albert R."/>
            <person name="Binder M."/>
            <person name="Bloem J."/>
            <person name="Labutti K."/>
            <person name="Salamov A."/>
            <person name="Andreopoulos B."/>
            <person name="Baker S."/>
            <person name="Barry K."/>
            <person name="Bills G."/>
            <person name="Bluhm B."/>
            <person name="Cannon C."/>
            <person name="Castanera R."/>
            <person name="Culley D."/>
            <person name="Daum C."/>
            <person name="Ezra D."/>
            <person name="Gonzalez J."/>
            <person name="Henrissat B."/>
            <person name="Kuo A."/>
            <person name="Liang C."/>
            <person name="Lipzen A."/>
            <person name="Lutzoni F."/>
            <person name="Magnuson J."/>
            <person name="Mondo S."/>
            <person name="Nolan M."/>
            <person name="Ohm R."/>
            <person name="Pangilinan J."/>
            <person name="Park H.-J."/>
            <person name="Ramirez L."/>
            <person name="Alfaro M."/>
            <person name="Sun H."/>
            <person name="Tritt A."/>
            <person name="Yoshinaga Y."/>
            <person name="Zwiers L.-H."/>
            <person name="Turgeon B."/>
            <person name="Goodwin S."/>
            <person name="Spatafora J."/>
            <person name="Crous P."/>
            <person name="Grigoriev I."/>
        </authorList>
    </citation>
    <scope>NUCLEOTIDE SEQUENCE</scope>
    <source>
        <strain evidence="3">CBS 175.79</strain>
    </source>
</reference>
<feature type="compositionally biased region" description="Low complexity" evidence="1">
    <location>
        <begin position="61"/>
        <end position="73"/>
    </location>
</feature>
<protein>
    <recommendedName>
        <fullName evidence="2">C2H2-type domain-containing protein</fullName>
    </recommendedName>
</protein>
<accession>A0A6A5XLJ2</accession>
<feature type="domain" description="C2H2-type" evidence="2">
    <location>
        <begin position="156"/>
        <end position="187"/>
    </location>
</feature>
<dbReference type="OrthoDB" id="10056939at2759"/>
<keyword evidence="4" id="KW-1185">Reference proteome</keyword>
<feature type="non-terminal residue" evidence="3">
    <location>
        <position position="242"/>
    </location>
</feature>
<feature type="domain" description="C2H2-type" evidence="2">
    <location>
        <begin position="209"/>
        <end position="231"/>
    </location>
</feature>
<dbReference type="InterPro" id="IPR013087">
    <property type="entry name" value="Znf_C2H2_type"/>
</dbReference>
<gene>
    <name evidence="3" type="ORF">BU24DRAFT_321207</name>
</gene>